<name>A0AAD4CV99_ASPNN</name>
<dbReference type="SUPFAM" id="SSF110857">
    <property type="entry name" value="Gamma-glutamyl cyclotransferase-like"/>
    <property type="match status" value="1"/>
</dbReference>
<keyword evidence="3" id="KW-1185">Reference proteome</keyword>
<accession>A0AAD4CV99</accession>
<feature type="domain" description="Gamma-glutamylcyclotransferase AIG2-like" evidence="1">
    <location>
        <begin position="37"/>
        <end position="130"/>
    </location>
</feature>
<reference evidence="2" key="2">
    <citation type="submission" date="2020-02" db="EMBL/GenBank/DDBJ databases">
        <authorList>
            <person name="Gilchrist C.L.M."/>
            <person name="Chooi Y.-H."/>
        </authorList>
    </citation>
    <scope>NUCLEOTIDE SEQUENCE</scope>
    <source>
        <strain evidence="2">MST-FP2251</strain>
    </source>
</reference>
<dbReference type="InterPro" id="IPR036568">
    <property type="entry name" value="GGCT-like_sf"/>
</dbReference>
<dbReference type="Pfam" id="PF06094">
    <property type="entry name" value="GGACT"/>
    <property type="match status" value="1"/>
</dbReference>
<dbReference type="AlphaFoldDB" id="A0AAD4CV99"/>
<dbReference type="Proteomes" id="UP001194746">
    <property type="component" value="Unassembled WGS sequence"/>
</dbReference>
<dbReference type="EMBL" id="VCAU01000012">
    <property type="protein sequence ID" value="KAF9892413.1"/>
    <property type="molecule type" value="Genomic_DNA"/>
</dbReference>
<dbReference type="InterPro" id="IPR009288">
    <property type="entry name" value="AIG2-like_dom"/>
</dbReference>
<proteinExistence type="predicted"/>
<evidence type="ECO:0000313" key="2">
    <source>
        <dbReference type="EMBL" id="KAF9892413.1"/>
    </source>
</evidence>
<gene>
    <name evidence="2" type="ORF">FE257_001521</name>
</gene>
<comment type="caution">
    <text evidence="2">The sequence shown here is derived from an EMBL/GenBank/DDBJ whole genome shotgun (WGS) entry which is preliminary data.</text>
</comment>
<evidence type="ECO:0000313" key="3">
    <source>
        <dbReference type="Proteomes" id="UP001194746"/>
    </source>
</evidence>
<evidence type="ECO:0000259" key="1">
    <source>
        <dbReference type="Pfam" id="PF06094"/>
    </source>
</evidence>
<reference evidence="2" key="1">
    <citation type="journal article" date="2019" name="Beilstein J. Org. Chem.">
        <title>Nanangenines: drimane sesquiterpenoids as the dominant metabolite cohort of a novel Australian fungus, Aspergillus nanangensis.</title>
        <authorList>
            <person name="Lacey H.J."/>
            <person name="Gilchrist C.L.M."/>
            <person name="Crombie A."/>
            <person name="Kalaitzis J.A."/>
            <person name="Vuong D."/>
            <person name="Rutledge P.J."/>
            <person name="Turner P."/>
            <person name="Pitt J.I."/>
            <person name="Lacey E."/>
            <person name="Chooi Y.H."/>
            <person name="Piggott A.M."/>
        </authorList>
    </citation>
    <scope>NUCLEOTIDE SEQUENCE</scope>
    <source>
        <strain evidence="2">MST-FP2251</strain>
    </source>
</reference>
<protein>
    <recommendedName>
        <fullName evidence="1">Gamma-glutamylcyclotransferase AIG2-like domain-containing protein</fullName>
    </recommendedName>
</protein>
<dbReference type="Gene3D" id="3.10.490.10">
    <property type="entry name" value="Gamma-glutamyl cyclotransferase-like"/>
    <property type="match status" value="1"/>
</dbReference>
<sequence length="202" mass="22581">MEYKSWYPQDFIQAAQQQLTPATVTGLLQEPQCGTRFVYGPLMLPTVLKYYLDLDQNTQIHRRMIPAKLLGYKLFQLSHTTIPVILPSTDPTSMVNGMLICALDNDQRNSIFRFEAGLLSLIDVQVQISQTDGPLDDLVIRNVRTIDTAAFAWPGSSTTEGLVPVWGSVWSMDEFLRGSEYGYIVESQRRQGLEAMSLGGGS</sequence>
<organism evidence="2 3">
    <name type="scientific">Aspergillus nanangensis</name>
    <dbReference type="NCBI Taxonomy" id="2582783"/>
    <lineage>
        <taxon>Eukaryota</taxon>
        <taxon>Fungi</taxon>
        <taxon>Dikarya</taxon>
        <taxon>Ascomycota</taxon>
        <taxon>Pezizomycotina</taxon>
        <taxon>Eurotiomycetes</taxon>
        <taxon>Eurotiomycetidae</taxon>
        <taxon>Eurotiales</taxon>
        <taxon>Aspergillaceae</taxon>
        <taxon>Aspergillus</taxon>
        <taxon>Aspergillus subgen. Circumdati</taxon>
    </lineage>
</organism>